<keyword evidence="9" id="KW-1185">Reference proteome</keyword>
<keyword evidence="1" id="KW-0479">Metal-binding</keyword>
<reference evidence="8 9" key="1">
    <citation type="submission" date="2020-09" db="EMBL/GenBank/DDBJ databases">
        <title>De no assembly of potato wild relative species, Solanum commersonii.</title>
        <authorList>
            <person name="Cho K."/>
        </authorList>
    </citation>
    <scope>NUCLEOTIDE SEQUENCE [LARGE SCALE GENOMIC DNA]</scope>
    <source>
        <strain evidence="8">LZ3.2</strain>
        <tissue evidence="8">Leaf</tissue>
    </source>
</reference>
<dbReference type="InterPro" id="IPR025558">
    <property type="entry name" value="DUF4283"/>
</dbReference>
<keyword evidence="2 4" id="KW-0863">Zinc-finger</keyword>
<organism evidence="8 9">
    <name type="scientific">Solanum commersonii</name>
    <name type="common">Commerson's wild potato</name>
    <name type="synonym">Commerson's nightshade</name>
    <dbReference type="NCBI Taxonomy" id="4109"/>
    <lineage>
        <taxon>Eukaryota</taxon>
        <taxon>Viridiplantae</taxon>
        <taxon>Streptophyta</taxon>
        <taxon>Embryophyta</taxon>
        <taxon>Tracheophyta</taxon>
        <taxon>Spermatophyta</taxon>
        <taxon>Magnoliopsida</taxon>
        <taxon>eudicotyledons</taxon>
        <taxon>Gunneridae</taxon>
        <taxon>Pentapetalae</taxon>
        <taxon>asterids</taxon>
        <taxon>lamiids</taxon>
        <taxon>Solanales</taxon>
        <taxon>Solanaceae</taxon>
        <taxon>Solanoideae</taxon>
        <taxon>Solaneae</taxon>
        <taxon>Solanum</taxon>
    </lineage>
</organism>
<evidence type="ECO:0000256" key="2">
    <source>
        <dbReference type="ARBA" id="ARBA00022771"/>
    </source>
</evidence>
<dbReference type="InterPro" id="IPR001876">
    <property type="entry name" value="Znf_RanBP2"/>
</dbReference>
<keyword evidence="6" id="KW-0732">Signal</keyword>
<dbReference type="AlphaFoldDB" id="A0A9J5ZPV6"/>
<dbReference type="OrthoDB" id="1878647at2759"/>
<dbReference type="Proteomes" id="UP000824120">
    <property type="component" value="Chromosome 3"/>
</dbReference>
<evidence type="ECO:0000313" key="9">
    <source>
        <dbReference type="Proteomes" id="UP000824120"/>
    </source>
</evidence>
<proteinExistence type="predicted"/>
<evidence type="ECO:0000256" key="5">
    <source>
        <dbReference type="SAM" id="MobiDB-lite"/>
    </source>
</evidence>
<sequence>MFSPVCFHLGWRGWRAYSWLVSSSWMQCVLRVCGNAPLGCTNNNYASRENCKKCGQPKEVAAMPAIAIPGASLLSHPNYFARTQGGMEQRLNIGFLGHGALQQLPLSSNWSLGEAGQYQSQPADRYRLLQTPGVPYASQTNQLLPVPNGWRNGDWLCSCGFHNYSSRAQCKKCNASVPPASSSSLASTPITALGTKRLASEELVHDWDNKRLNAGHTFGYQQGYPGAEWMGDSGGNQLTAIPTIFPRENSMVLPLQANMQIPRVPAAPTLLGKGAKQWRDGDWMCTNCSNHNYASRSNCNRYAPNLINKLSICSEFSFHKGEISEGQWCTSIDNGLAPLPVSIKLLGLSVARFEPMMYAYTHITRCTLTTKLKSWGKSVAFKIQSFIKCSTQSRTHDSKIPYVKAVTNSKWQSNSPDMVTTKGKETRVNCEAKINDQGVLGRCIFGFFDKEKAENPTLSEVRRWSSMVWKKAFGINIYEMLDNCYLFEFPNRYMAEQVLQGEWMWKRSILKLEWWNPTAGCVPISYKPKSTWIRAMGIPMHLWTEETFHEIGERVASDGGGNKAKKPPQMGYDRDTRG</sequence>
<dbReference type="SUPFAM" id="SSF90209">
    <property type="entry name" value="Ran binding protein zinc finger-like"/>
    <property type="match status" value="2"/>
</dbReference>
<comment type="caution">
    <text evidence="8">The sequence shown here is derived from an EMBL/GenBank/DDBJ whole genome shotgun (WGS) entry which is preliminary data.</text>
</comment>
<evidence type="ECO:0000313" key="8">
    <source>
        <dbReference type="EMBL" id="KAG5614208.1"/>
    </source>
</evidence>
<accession>A0A9J5ZPV6</accession>
<dbReference type="SMART" id="SM00547">
    <property type="entry name" value="ZnF_RBZ"/>
    <property type="match status" value="3"/>
</dbReference>
<evidence type="ECO:0000256" key="4">
    <source>
        <dbReference type="PROSITE-ProRule" id="PRU00322"/>
    </source>
</evidence>
<dbReference type="PROSITE" id="PS50199">
    <property type="entry name" value="ZF_RANBP2_2"/>
    <property type="match status" value="1"/>
</dbReference>
<evidence type="ECO:0000259" key="7">
    <source>
        <dbReference type="PROSITE" id="PS50199"/>
    </source>
</evidence>
<gene>
    <name evidence="8" type="ORF">H5410_014032</name>
</gene>
<dbReference type="EMBL" id="JACXVP010000003">
    <property type="protein sequence ID" value="KAG5614208.1"/>
    <property type="molecule type" value="Genomic_DNA"/>
</dbReference>
<evidence type="ECO:0000256" key="1">
    <source>
        <dbReference type="ARBA" id="ARBA00022723"/>
    </source>
</evidence>
<dbReference type="Pfam" id="PF14111">
    <property type="entry name" value="DUF4283"/>
    <property type="match status" value="1"/>
</dbReference>
<dbReference type="Gene3D" id="4.10.1060.10">
    <property type="entry name" value="Zinc finger, RanBP2-type"/>
    <property type="match status" value="2"/>
</dbReference>
<dbReference type="PANTHER" id="PTHR34427:SF16">
    <property type="entry name" value="DUF4283 DOMAIN-CONTAINING PROTEIN"/>
    <property type="match status" value="1"/>
</dbReference>
<dbReference type="PANTHER" id="PTHR34427">
    <property type="entry name" value="DUF4283 DOMAIN PROTEIN"/>
    <property type="match status" value="1"/>
</dbReference>
<name>A0A9J5ZPV6_SOLCO</name>
<protein>
    <recommendedName>
        <fullName evidence="7">RanBP2-type domain-containing protein</fullName>
    </recommendedName>
</protein>
<keyword evidence="3" id="KW-0862">Zinc</keyword>
<feature type="region of interest" description="Disordered" evidence="5">
    <location>
        <begin position="555"/>
        <end position="578"/>
    </location>
</feature>
<dbReference type="InterPro" id="IPR036443">
    <property type="entry name" value="Znf_RanBP2_sf"/>
</dbReference>
<evidence type="ECO:0000256" key="6">
    <source>
        <dbReference type="SAM" id="SignalP"/>
    </source>
</evidence>
<evidence type="ECO:0000256" key="3">
    <source>
        <dbReference type="ARBA" id="ARBA00022833"/>
    </source>
</evidence>
<dbReference type="GO" id="GO:0008270">
    <property type="term" value="F:zinc ion binding"/>
    <property type="evidence" value="ECO:0007669"/>
    <property type="project" value="UniProtKB-KW"/>
</dbReference>
<feature type="domain" description="RanBP2-type" evidence="7">
    <location>
        <begin position="151"/>
        <end position="179"/>
    </location>
</feature>
<feature type="chain" id="PRO_5039924331" description="RanBP2-type domain-containing protein" evidence="6">
    <location>
        <begin position="17"/>
        <end position="578"/>
    </location>
</feature>
<feature type="signal peptide" evidence="6">
    <location>
        <begin position="1"/>
        <end position="16"/>
    </location>
</feature>